<accession>A0ABU9HX00</accession>
<dbReference type="Gene3D" id="3.50.50.60">
    <property type="entry name" value="FAD/NAD(P)-binding domain"/>
    <property type="match status" value="1"/>
</dbReference>
<dbReference type="Proteomes" id="UP001464555">
    <property type="component" value="Unassembled WGS sequence"/>
</dbReference>
<dbReference type="Pfam" id="PF13454">
    <property type="entry name" value="NAD_binding_9"/>
    <property type="match status" value="1"/>
</dbReference>
<dbReference type="SUPFAM" id="SSF51905">
    <property type="entry name" value="FAD/NAD(P)-binding domain"/>
    <property type="match status" value="1"/>
</dbReference>
<comment type="caution">
    <text evidence="2">The sequence shown here is derived from an EMBL/GenBank/DDBJ whole genome shotgun (WGS) entry which is preliminary data.</text>
</comment>
<dbReference type="PANTHER" id="PTHR40254:SF1">
    <property type="entry name" value="BLR0577 PROTEIN"/>
    <property type="match status" value="1"/>
</dbReference>
<organism evidence="2 3">
    <name type="scientific">Flavobacterium arundinis</name>
    <dbReference type="NCBI Taxonomy" id="3139143"/>
    <lineage>
        <taxon>Bacteria</taxon>
        <taxon>Pseudomonadati</taxon>
        <taxon>Bacteroidota</taxon>
        <taxon>Flavobacteriia</taxon>
        <taxon>Flavobacteriales</taxon>
        <taxon>Flavobacteriaceae</taxon>
        <taxon>Flavobacterium</taxon>
    </lineage>
</organism>
<keyword evidence="3" id="KW-1185">Reference proteome</keyword>
<dbReference type="PANTHER" id="PTHR40254">
    <property type="entry name" value="BLR0577 PROTEIN"/>
    <property type="match status" value="1"/>
</dbReference>
<dbReference type="EMBL" id="JBBYHR010000004">
    <property type="protein sequence ID" value="MEL1244435.1"/>
    <property type="molecule type" value="Genomic_DNA"/>
</dbReference>
<evidence type="ECO:0000313" key="3">
    <source>
        <dbReference type="Proteomes" id="UP001464555"/>
    </source>
</evidence>
<protein>
    <submittedName>
        <fullName evidence="2">FAD/NAD(P)-binding protein</fullName>
    </submittedName>
</protein>
<gene>
    <name evidence="2" type="ORF">AAEO56_09200</name>
</gene>
<feature type="domain" description="FAD-dependent urate hydroxylase HpyO/Asp monooxygenase CreE-like FAD/NAD(P)-binding" evidence="1">
    <location>
        <begin position="6"/>
        <end position="157"/>
    </location>
</feature>
<proteinExistence type="predicted"/>
<dbReference type="RefSeq" id="WP_341696752.1">
    <property type="nucleotide sequence ID" value="NZ_JBBYHR010000004.1"/>
</dbReference>
<reference evidence="2 3" key="1">
    <citation type="submission" date="2024-04" db="EMBL/GenBank/DDBJ databases">
        <title>Flavobacterium sp. DGU11 16S ribosomal RNA gene Genome sequencing and assembly.</title>
        <authorList>
            <person name="Park S."/>
        </authorList>
    </citation>
    <scope>NUCLEOTIDE SEQUENCE [LARGE SCALE GENOMIC DNA]</scope>
    <source>
        <strain evidence="2 3">DGU11</strain>
    </source>
</reference>
<dbReference type="InterPro" id="IPR052189">
    <property type="entry name" value="L-asp_N-monooxygenase_NS-form"/>
</dbReference>
<name>A0ABU9HX00_9FLAO</name>
<evidence type="ECO:0000259" key="1">
    <source>
        <dbReference type="Pfam" id="PF13454"/>
    </source>
</evidence>
<dbReference type="InterPro" id="IPR036188">
    <property type="entry name" value="FAD/NAD-bd_sf"/>
</dbReference>
<evidence type="ECO:0000313" key="2">
    <source>
        <dbReference type="EMBL" id="MEL1244435.1"/>
    </source>
</evidence>
<dbReference type="InterPro" id="IPR038732">
    <property type="entry name" value="HpyO/CreE_NAD-binding"/>
</dbReference>
<sequence length="468" mass="52612">MKKIGIIGGGFTGTMTAVHLIEKSAACDITIFNDASTFTRGTAYNPYSDKHLLNVITSKMSAYPGNSDHFLDWVMERPDFKNKDRKLIANAFMPRALYGKYLTEIWDNALSNNDGKCIVNVVNEQVTDIDVNESFITVTMDNGESMLFDYCVIASGNNVPRNPRIKSPEFYNSPNYFQNPWKEESVLNLTEKPVLIVGNGLTMVDTVVSLVEQDFKGAIYSISPNGFNILPHRHIGMKYSKLAEEIKEGMTLLELVSLANKHIKIAREYGFTAEPVIDSFRPYTQKIWHNFSDKEKSTFMSRLRHLWGTARHRIPLHSYEKLQKLEAEGKLHIHSGNLIDISENSNGIEVEYRDRNDGVIKTMVVGRIINCTGPESDFSKLESGFLKNCVENNILKQDALKLGIVTDIESYGIIGPDGKVYHNLFTIGGNLRGELWESTAVHDLREQAEKLSQSLASKVLSESAELIS</sequence>